<sequence length="133" mass="15954">MTLAQEDIEFIKDHLREWLDELELTPPSAPLGKELLERMVRVEEELKHQRELIQTVLEQMDKRFKAQQEQIDKRFEQVDKRFEQVDKRFEQVDRRLEALTRRMDRFMIWSFGLTVTAVGVVITVLKMWPPAAS</sequence>
<evidence type="ECO:0000256" key="1">
    <source>
        <dbReference type="SAM" id="Coils"/>
    </source>
</evidence>
<keyword evidence="4" id="KW-1185">Reference proteome</keyword>
<evidence type="ECO:0000313" key="4">
    <source>
        <dbReference type="Proteomes" id="UP000001844"/>
    </source>
</evidence>
<dbReference type="OrthoDB" id="678047at2"/>
<dbReference type="Gene3D" id="6.10.250.2540">
    <property type="match status" value="2"/>
</dbReference>
<reference evidence="4" key="1">
    <citation type="submission" date="2010-04" db="EMBL/GenBank/DDBJ databases">
        <title>Complete genome sequence of Nitrosococcus halophilus Nc4, a salt-adapted, aerobic obligate ammonia-oxidizing sulfur purple bacterium.</title>
        <authorList>
            <consortium name="US DOE Joint Genome Institute"/>
            <person name="Campbell M.A."/>
            <person name="Malfatti S.A."/>
            <person name="Chain P.S.G."/>
            <person name="Heidelberg J.F."/>
            <person name="Ward B.B."/>
            <person name="Klotz M.G."/>
        </authorList>
    </citation>
    <scope>NUCLEOTIDE SEQUENCE [LARGE SCALE GENOMIC DNA]</scope>
    <source>
        <strain evidence="4">Nc4</strain>
    </source>
</reference>
<feature type="transmembrane region" description="Helical" evidence="2">
    <location>
        <begin position="106"/>
        <end position="128"/>
    </location>
</feature>
<dbReference type="eggNOG" id="ENOG5031MGR">
    <property type="taxonomic scope" value="Bacteria"/>
</dbReference>
<dbReference type="HOGENOM" id="CLU_136739_0_0_6"/>
<gene>
    <name evidence="3" type="ordered locus">Nhal_3265</name>
</gene>
<protein>
    <recommendedName>
        <fullName evidence="5">DUF1640 domain-containing protein</fullName>
    </recommendedName>
</protein>
<keyword evidence="2" id="KW-0472">Membrane</keyword>
<evidence type="ECO:0008006" key="5">
    <source>
        <dbReference type="Google" id="ProtNLM"/>
    </source>
</evidence>
<name>D5C065_NITHN</name>
<evidence type="ECO:0000256" key="2">
    <source>
        <dbReference type="SAM" id="Phobius"/>
    </source>
</evidence>
<dbReference type="KEGG" id="nhl:Nhal_3265"/>
<organism evidence="3 4">
    <name type="scientific">Nitrosococcus halophilus (strain Nc4)</name>
    <dbReference type="NCBI Taxonomy" id="472759"/>
    <lineage>
        <taxon>Bacteria</taxon>
        <taxon>Pseudomonadati</taxon>
        <taxon>Pseudomonadota</taxon>
        <taxon>Gammaproteobacteria</taxon>
        <taxon>Chromatiales</taxon>
        <taxon>Chromatiaceae</taxon>
        <taxon>Nitrosococcus</taxon>
    </lineage>
</organism>
<dbReference type="Proteomes" id="UP000001844">
    <property type="component" value="Chromosome"/>
</dbReference>
<dbReference type="STRING" id="472759.Nhal_3265"/>
<keyword evidence="2" id="KW-0812">Transmembrane</keyword>
<keyword evidence="1" id="KW-0175">Coiled coil</keyword>
<keyword evidence="2" id="KW-1133">Transmembrane helix</keyword>
<evidence type="ECO:0000313" key="3">
    <source>
        <dbReference type="EMBL" id="ADE16312.1"/>
    </source>
</evidence>
<dbReference type="EMBL" id="CP001798">
    <property type="protein sequence ID" value="ADE16312.1"/>
    <property type="molecule type" value="Genomic_DNA"/>
</dbReference>
<feature type="coiled-coil region" evidence="1">
    <location>
        <begin position="32"/>
        <end position="102"/>
    </location>
</feature>
<proteinExistence type="predicted"/>
<dbReference type="RefSeq" id="WP_013034161.1">
    <property type="nucleotide sequence ID" value="NC_013960.1"/>
</dbReference>
<dbReference type="AlphaFoldDB" id="D5C065"/>
<accession>D5C065</accession>